<evidence type="ECO:0000313" key="2">
    <source>
        <dbReference type="EMBL" id="QOR46395.1"/>
    </source>
</evidence>
<keyword evidence="3" id="KW-1185">Reference proteome</keyword>
<protein>
    <submittedName>
        <fullName evidence="2">Uncharacterized protein</fullName>
    </submittedName>
</protein>
<evidence type="ECO:0000313" key="3">
    <source>
        <dbReference type="Proteomes" id="UP000595053"/>
    </source>
</evidence>
<proteinExistence type="predicted"/>
<dbReference type="Proteomes" id="UP000595053">
    <property type="component" value="Chromosome"/>
</dbReference>
<dbReference type="EMBL" id="CP063213">
    <property type="protein sequence ID" value="QOR46395.1"/>
    <property type="molecule type" value="Genomic_DNA"/>
</dbReference>
<dbReference type="AlphaFoldDB" id="A0A7M1QYK9"/>
<evidence type="ECO:0000256" key="1">
    <source>
        <dbReference type="SAM" id="MobiDB-lite"/>
    </source>
</evidence>
<sequence length="170" mass="19164">MTMPSAAQSISPTSSYTLPPRPQLDPPKEPALTGTDIDSAYELAKFYFHLYAYVKATSKTELWEKYAHPECKYCQKVLNAAVNDNKTGAWSETKLGILDTATFYSTGDVDYRIDFLIERGEMVYHTPKGDKRFEAGKNTLVIGIKEETGKLLVRSFDIIESTYFGKEKLP</sequence>
<accession>A0A7M1QYK9</accession>
<gene>
    <name evidence="2" type="ORF">INS88_04120</name>
</gene>
<feature type="region of interest" description="Disordered" evidence="1">
    <location>
        <begin position="1"/>
        <end position="32"/>
    </location>
</feature>
<organism evidence="2 3">
    <name type="scientific">Trueperella pecoris</name>
    <dbReference type="NCBI Taxonomy" id="2733571"/>
    <lineage>
        <taxon>Bacteria</taxon>
        <taxon>Bacillati</taxon>
        <taxon>Actinomycetota</taxon>
        <taxon>Actinomycetes</taxon>
        <taxon>Actinomycetales</taxon>
        <taxon>Actinomycetaceae</taxon>
        <taxon>Trueperella</taxon>
    </lineage>
</organism>
<reference evidence="2 3" key="1">
    <citation type="submission" date="2020-10" db="EMBL/GenBank/DDBJ databases">
        <title>Trueperella pecoris sp. nov. isolated from bovine and porcine specimens.</title>
        <authorList>
            <person name="Schoenecker L."/>
            <person name="Schnydrig P."/>
            <person name="Brodard I."/>
            <person name="Thomann A."/>
            <person name="Hemphill A."/>
            <person name="Rodriguez-Campos S."/>
            <person name="Perreten V."/>
            <person name="Jores J."/>
            <person name="Kittl S."/>
        </authorList>
    </citation>
    <scope>NUCLEOTIDE SEQUENCE [LARGE SCALE GENOMIC DNA]</scope>
    <source>
        <strain evidence="2 3">15A0121</strain>
    </source>
</reference>
<name>A0A7M1QYK9_9ACTO</name>
<feature type="compositionally biased region" description="Polar residues" evidence="1">
    <location>
        <begin position="1"/>
        <end position="17"/>
    </location>
</feature>